<dbReference type="PANTHER" id="PTHR33067">
    <property type="entry name" value="RNA-DIRECTED DNA POLYMERASE-RELATED"/>
    <property type="match status" value="1"/>
</dbReference>
<comment type="caution">
    <text evidence="2">The sequence shown here is derived from an EMBL/GenBank/DDBJ whole genome shotgun (WGS) entry which is preliminary data.</text>
</comment>
<accession>A0A371HC06</accession>
<proteinExistence type="predicted"/>
<dbReference type="PANTHER" id="PTHR33067:SF9">
    <property type="entry name" value="RNA-DIRECTED DNA POLYMERASE"/>
    <property type="match status" value="1"/>
</dbReference>
<feature type="non-terminal residue" evidence="2">
    <location>
        <position position="1"/>
    </location>
</feature>
<dbReference type="Proteomes" id="UP000257109">
    <property type="component" value="Unassembled WGS sequence"/>
</dbReference>
<evidence type="ECO:0008006" key="4">
    <source>
        <dbReference type="Google" id="ProtNLM"/>
    </source>
</evidence>
<evidence type="ECO:0000256" key="1">
    <source>
        <dbReference type="SAM" id="MobiDB-lite"/>
    </source>
</evidence>
<name>A0A371HC06_MUCPR</name>
<evidence type="ECO:0000313" key="2">
    <source>
        <dbReference type="EMBL" id="RDY00310.1"/>
    </source>
</evidence>
<reference evidence="2" key="1">
    <citation type="submission" date="2018-05" db="EMBL/GenBank/DDBJ databases">
        <title>Draft genome of Mucuna pruriens seed.</title>
        <authorList>
            <person name="Nnadi N.E."/>
            <person name="Vos R."/>
            <person name="Hasami M.H."/>
            <person name="Devisetty U.K."/>
            <person name="Aguiy J.C."/>
        </authorList>
    </citation>
    <scope>NUCLEOTIDE SEQUENCE [LARGE SCALE GENOMIC DNA]</scope>
    <source>
        <strain evidence="2">JCA_2017</strain>
    </source>
</reference>
<dbReference type="OrthoDB" id="778454at2759"/>
<dbReference type="InterPro" id="IPR021109">
    <property type="entry name" value="Peptidase_aspartic_dom_sf"/>
</dbReference>
<dbReference type="CDD" id="cd00303">
    <property type="entry name" value="retropepsin_like"/>
    <property type="match status" value="1"/>
</dbReference>
<feature type="region of interest" description="Disordered" evidence="1">
    <location>
        <begin position="74"/>
        <end position="98"/>
    </location>
</feature>
<evidence type="ECO:0000313" key="3">
    <source>
        <dbReference type="Proteomes" id="UP000257109"/>
    </source>
</evidence>
<feature type="region of interest" description="Disordered" evidence="1">
    <location>
        <begin position="35"/>
        <end position="60"/>
    </location>
</feature>
<dbReference type="AlphaFoldDB" id="A0A371HC06"/>
<gene>
    <name evidence="2" type="ORF">CR513_16515</name>
</gene>
<organism evidence="2 3">
    <name type="scientific">Mucuna pruriens</name>
    <name type="common">Velvet bean</name>
    <name type="synonym">Dolichos pruriens</name>
    <dbReference type="NCBI Taxonomy" id="157652"/>
    <lineage>
        <taxon>Eukaryota</taxon>
        <taxon>Viridiplantae</taxon>
        <taxon>Streptophyta</taxon>
        <taxon>Embryophyta</taxon>
        <taxon>Tracheophyta</taxon>
        <taxon>Spermatophyta</taxon>
        <taxon>Magnoliopsida</taxon>
        <taxon>eudicotyledons</taxon>
        <taxon>Gunneridae</taxon>
        <taxon>Pentapetalae</taxon>
        <taxon>rosids</taxon>
        <taxon>fabids</taxon>
        <taxon>Fabales</taxon>
        <taxon>Fabaceae</taxon>
        <taxon>Papilionoideae</taxon>
        <taxon>50 kb inversion clade</taxon>
        <taxon>NPAAA clade</taxon>
        <taxon>indigoferoid/millettioid clade</taxon>
        <taxon>Phaseoleae</taxon>
        <taxon>Mucuna</taxon>
    </lineage>
</organism>
<protein>
    <recommendedName>
        <fullName evidence="4">Aspartic peptidase DDI1-type domain-containing protein</fullName>
    </recommendedName>
</protein>
<dbReference type="EMBL" id="QJKJ01003030">
    <property type="protein sequence ID" value="RDY00310.1"/>
    <property type="molecule type" value="Genomic_DNA"/>
</dbReference>
<feature type="compositionally biased region" description="Low complexity" evidence="1">
    <location>
        <begin position="35"/>
        <end position="51"/>
    </location>
</feature>
<sequence length="270" mass="29803">MEHPTDICPTLQKIESDNAECVGAKGGYQYGRQPYPSWQQQYQPSPSQGQYTGQRFGPAQSMLIPNQSSYQQSVPKYQVPSFRQQQQQQSVGSGNILSQPIPNLKGRVSIVTLRSGKELPQQFTPQPQPRPELCMHKRKKLKGGVEMGGVVIALIKSEDVTVGSQQVLPKKCRDLNIFSIPCTISKCTFADAMLDLGASINAMPSSIYKSLNVGDLEPTGMIIQLTNRSVAQSLGILEDVLVQVNELIFPTDFYMLDVEDETFGKGSTLF</sequence>
<keyword evidence="3" id="KW-1185">Reference proteome</keyword>
<dbReference type="Gene3D" id="2.40.70.10">
    <property type="entry name" value="Acid Proteases"/>
    <property type="match status" value="1"/>
</dbReference>